<gene>
    <name evidence="3" type="ORF">F0562_015645</name>
</gene>
<evidence type="ECO:0000256" key="1">
    <source>
        <dbReference type="SAM" id="MobiDB-lite"/>
    </source>
</evidence>
<feature type="domain" description="HTH three-helical bundle" evidence="2">
    <location>
        <begin position="155"/>
        <end position="195"/>
    </location>
</feature>
<accession>A0A5J4ZM63</accession>
<dbReference type="InterPro" id="IPR057523">
    <property type="entry name" value="HTH_74"/>
</dbReference>
<dbReference type="Proteomes" id="UP000325577">
    <property type="component" value="Linkage Group LG7"/>
</dbReference>
<keyword evidence="4" id="KW-1185">Reference proteome</keyword>
<name>A0A5J4ZM63_9ASTE</name>
<reference evidence="3 4" key="1">
    <citation type="submission" date="2019-09" db="EMBL/GenBank/DDBJ databases">
        <title>A chromosome-level genome assembly of the Chinese tupelo Nyssa sinensis.</title>
        <authorList>
            <person name="Yang X."/>
            <person name="Kang M."/>
            <person name="Yang Y."/>
            <person name="Xiong H."/>
            <person name="Wang M."/>
            <person name="Zhang Z."/>
            <person name="Wang Z."/>
            <person name="Wu H."/>
            <person name="Ma T."/>
            <person name="Liu J."/>
            <person name="Xi Z."/>
        </authorList>
    </citation>
    <scope>NUCLEOTIDE SEQUENCE [LARGE SCALE GENOMIC DNA]</scope>
    <source>
        <strain evidence="3">J267</strain>
        <tissue evidence="3">Leaf</tissue>
    </source>
</reference>
<evidence type="ECO:0000313" key="4">
    <source>
        <dbReference type="Proteomes" id="UP000325577"/>
    </source>
</evidence>
<dbReference type="AlphaFoldDB" id="A0A5J4ZM63"/>
<dbReference type="PANTHER" id="PTHR34799:SF2">
    <property type="entry name" value="OS07G0656300 PROTEIN"/>
    <property type="match status" value="1"/>
</dbReference>
<dbReference type="EMBL" id="CM018050">
    <property type="protein sequence ID" value="KAA8518171.1"/>
    <property type="molecule type" value="Genomic_DNA"/>
</dbReference>
<proteinExistence type="predicted"/>
<dbReference type="Pfam" id="PF25370">
    <property type="entry name" value="HTH_74"/>
    <property type="match status" value="1"/>
</dbReference>
<feature type="compositionally biased region" description="Low complexity" evidence="1">
    <location>
        <begin position="36"/>
        <end position="56"/>
    </location>
</feature>
<evidence type="ECO:0000313" key="3">
    <source>
        <dbReference type="EMBL" id="KAA8518171.1"/>
    </source>
</evidence>
<feature type="region of interest" description="Disordered" evidence="1">
    <location>
        <begin position="89"/>
        <end position="115"/>
    </location>
</feature>
<feature type="region of interest" description="Disordered" evidence="1">
    <location>
        <begin position="23"/>
        <end position="56"/>
    </location>
</feature>
<feature type="compositionally biased region" description="Polar residues" evidence="1">
    <location>
        <begin position="106"/>
        <end position="115"/>
    </location>
</feature>
<dbReference type="PANTHER" id="PTHR34799">
    <property type="entry name" value="OS07G0656300 PROTEIN"/>
    <property type="match status" value="1"/>
</dbReference>
<evidence type="ECO:0000259" key="2">
    <source>
        <dbReference type="Pfam" id="PF25370"/>
    </source>
</evidence>
<organism evidence="3 4">
    <name type="scientific">Nyssa sinensis</name>
    <dbReference type="NCBI Taxonomy" id="561372"/>
    <lineage>
        <taxon>Eukaryota</taxon>
        <taxon>Viridiplantae</taxon>
        <taxon>Streptophyta</taxon>
        <taxon>Embryophyta</taxon>
        <taxon>Tracheophyta</taxon>
        <taxon>Spermatophyta</taxon>
        <taxon>Magnoliopsida</taxon>
        <taxon>eudicotyledons</taxon>
        <taxon>Gunneridae</taxon>
        <taxon>Pentapetalae</taxon>
        <taxon>asterids</taxon>
        <taxon>Cornales</taxon>
        <taxon>Nyssaceae</taxon>
        <taxon>Nyssa</taxon>
    </lineage>
</organism>
<dbReference type="OrthoDB" id="515857at2759"/>
<protein>
    <recommendedName>
        <fullName evidence="2">HTH three-helical bundle domain-containing protein</fullName>
    </recommendedName>
</protein>
<sequence length="195" mass="21139">MEAFPCPVERTVASALLLLSASPPLPTESKRSCAESLVSSNSKSSSSSVTSDDGSSAEFRDYGLRFFTVVAPFHQMKLKVVRKSRSKNFQSPGRWKMMPSKPAMKTSESPSVTTEASSCLSSSSSAISSARDCNFTRIGKREALARDLKKKPVSSAIIRRRAEAILKLLSNGCASEVRIRQLLGDSPDTSKALRM</sequence>